<dbReference type="AlphaFoldDB" id="Q6KYX1"/>
<organism evidence="1 3">
    <name type="scientific">Picrophilus torridus (strain ATCC 700027 / DSM 9790 / JCM 10055 / NBRC 100828 / KAW 2/3)</name>
    <dbReference type="NCBI Taxonomy" id="1122961"/>
    <lineage>
        <taxon>Archaea</taxon>
        <taxon>Methanobacteriati</taxon>
        <taxon>Thermoplasmatota</taxon>
        <taxon>Thermoplasmata</taxon>
        <taxon>Thermoplasmatales</taxon>
        <taxon>Picrophilaceae</taxon>
        <taxon>Picrophilus</taxon>
    </lineage>
</organism>
<dbReference type="OrthoDB" id="57575at2157"/>
<dbReference type="KEGG" id="pto:PTO1496"/>
<reference evidence="1" key="2">
    <citation type="submission" date="2004-02" db="EMBL/GenBank/DDBJ databases">
        <authorList>
            <person name="Fuetterer O."/>
            <person name="Angelov A."/>
            <person name="Liesegang H."/>
            <person name="Gottschalk G."/>
            <person name="Schleper C."/>
            <person name="Schepers B."/>
            <person name="Dock C."/>
            <person name="Antranikian G."/>
            <person name="Liebl W."/>
        </authorList>
    </citation>
    <scope>NUCLEOTIDE SEQUENCE</scope>
    <source>
        <strain evidence="1">DSM 9790</strain>
    </source>
</reference>
<protein>
    <recommendedName>
        <fullName evidence="5">DUF309 domain-containing protein</fullName>
    </recommendedName>
</protein>
<reference evidence="1 3" key="1">
    <citation type="journal article" date="2004" name="Proc. Natl. Acad. Sci. U.S.A.">
        <title>Genome sequence of Picrophilus torridus and its implications for life around pH 0.</title>
        <authorList>
            <person name="Futterer O."/>
            <person name="Angelov A."/>
            <person name="Liesegang H."/>
            <person name="Gottschalk G."/>
            <person name="Schleper C."/>
            <person name="Schepers B."/>
            <person name="Dock C."/>
            <person name="Antranikian G."/>
            <person name="Liebl W."/>
        </authorList>
    </citation>
    <scope>NUCLEOTIDE SEQUENCE [LARGE SCALE GENOMIC DNA]</scope>
    <source>
        <strain evidence="3">ATCC 700027 / DSM 9790 / JCM 10055 / NBRC 100828</strain>
        <strain evidence="1">DSM 9790</strain>
    </source>
</reference>
<evidence type="ECO:0000313" key="3">
    <source>
        <dbReference type="Proteomes" id="UP000000438"/>
    </source>
</evidence>
<keyword evidence="4" id="KW-1185">Reference proteome</keyword>
<proteinExistence type="predicted"/>
<dbReference type="Pfam" id="PF03745">
    <property type="entry name" value="DUF309"/>
    <property type="match status" value="1"/>
</dbReference>
<dbReference type="EMBL" id="AE017261">
    <property type="protein sequence ID" value="AAT44081.1"/>
    <property type="molecule type" value="Genomic_DNA"/>
</dbReference>
<dbReference type="STRING" id="263820.PTO1496"/>
<accession>A0A8G2L7C9</accession>
<dbReference type="Proteomes" id="UP000000438">
    <property type="component" value="Chromosome"/>
</dbReference>
<dbReference type="SUPFAM" id="SSF140663">
    <property type="entry name" value="TTHA0068-like"/>
    <property type="match status" value="1"/>
</dbReference>
<dbReference type="RefSeq" id="WP_011178297.1">
    <property type="nucleotide sequence ID" value="NC_005877.1"/>
</dbReference>
<dbReference type="PaxDb" id="263820-PTO1496"/>
<dbReference type="GeneID" id="2844808"/>
<dbReference type="EMBL" id="FWYE01000002">
    <property type="protein sequence ID" value="SMD30850.1"/>
    <property type="molecule type" value="Genomic_DNA"/>
</dbReference>
<dbReference type="Proteomes" id="UP000192315">
    <property type="component" value="Unassembled WGS sequence"/>
</dbReference>
<accession>Q6KYX1</accession>
<evidence type="ECO:0008006" key="5">
    <source>
        <dbReference type="Google" id="ProtNLM"/>
    </source>
</evidence>
<dbReference type="eggNOG" id="arCOG03705">
    <property type="taxonomic scope" value="Archaea"/>
</dbReference>
<gene>
    <name evidence="1" type="ordered locus">PTO1496</name>
    <name evidence="2" type="ORF">SAMN02745355_0764</name>
</gene>
<sequence length="167" mass="20223">MRYIYFFGRKINLSERDKIFRDITSKYKCIHDLRCAFDHTEISSFENIDFNIIDDYLFYIELNEKSYTFNDGISLMVQERFWEAHEALEQLWRHSNGLEKSTLRFIIMVCTAFVHLQRGHYSIYHEVMENALKIDTYNEYKCINIKSLKSEIRSGIFNTYFFIKSLK</sequence>
<evidence type="ECO:0000313" key="4">
    <source>
        <dbReference type="Proteomes" id="UP000192315"/>
    </source>
</evidence>
<evidence type="ECO:0000313" key="1">
    <source>
        <dbReference type="EMBL" id="AAT44081.1"/>
    </source>
</evidence>
<evidence type="ECO:0000313" key="2">
    <source>
        <dbReference type="EMBL" id="SMD30850.1"/>
    </source>
</evidence>
<dbReference type="HOGENOM" id="CLU_1465195_0_0_2"/>
<dbReference type="InterPro" id="IPR005500">
    <property type="entry name" value="DUF309"/>
</dbReference>
<dbReference type="InParanoid" id="Q6KYX1"/>
<name>Q6KYX1_PICTO</name>
<reference evidence="2 4" key="3">
    <citation type="submission" date="2017-04" db="EMBL/GenBank/DDBJ databases">
        <authorList>
            <person name="Varghese N."/>
            <person name="Submissions S."/>
        </authorList>
    </citation>
    <scope>NUCLEOTIDE SEQUENCE [LARGE SCALE GENOMIC DNA]</scope>
    <source>
        <strain evidence="2 4">DSM 9789</strain>
    </source>
</reference>
<dbReference type="Gene3D" id="1.10.3450.10">
    <property type="entry name" value="TTHA0068-like"/>
    <property type="match status" value="1"/>
</dbReference>
<dbReference type="InterPro" id="IPR023203">
    <property type="entry name" value="TTHA0068_sf"/>
</dbReference>